<evidence type="ECO:0000256" key="6">
    <source>
        <dbReference type="ARBA" id="ARBA00023180"/>
    </source>
</evidence>
<keyword evidence="8" id="KW-1185">Reference proteome</keyword>
<organism evidence="7 8">
    <name type="scientific">Polaribacter filamentus</name>
    <dbReference type="NCBI Taxonomy" id="53483"/>
    <lineage>
        <taxon>Bacteria</taxon>
        <taxon>Pseudomonadati</taxon>
        <taxon>Bacteroidota</taxon>
        <taxon>Flavobacteriia</taxon>
        <taxon>Flavobacteriales</taxon>
        <taxon>Flavobacteriaceae</taxon>
    </lineage>
</organism>
<keyword evidence="1" id="KW-0540">Nuclease</keyword>
<evidence type="ECO:0000256" key="1">
    <source>
        <dbReference type="ARBA" id="ARBA00022722"/>
    </source>
</evidence>
<name>A0A2S7KX10_9FLAO</name>
<evidence type="ECO:0000313" key="8">
    <source>
        <dbReference type="Proteomes" id="UP000239522"/>
    </source>
</evidence>
<sequence length="260" mass="30198">MNFKILLLIPFLFFMKSSSDEAVFWGKNGHRVIGKIAEKHLTRKTKKCVDKILKGQSLAFVSTFADEIKSDRKYSEYYPMHYVNMDLDQTYEQAEKNPEGDLVTGIHKCIAILKDKNSTEEAQNFYLKMLIHFIGDLHQPMHIGQKEDKGGNSIQVQWFGNGTNLHSVWDSKMIDDWEMSYVELAENADYLSKKQIEAIEKGTIIEWVNEVHIITKEVYNSVKVGENLKYNYSYDHFGTVRTQLQRGGIRLARLLNEIYD</sequence>
<dbReference type="InterPro" id="IPR003154">
    <property type="entry name" value="S1/P1nuclease"/>
</dbReference>
<dbReference type="RefSeq" id="WP_104809303.1">
    <property type="nucleotide sequence ID" value="NZ_MQUA01000013.1"/>
</dbReference>
<evidence type="ECO:0000313" key="7">
    <source>
        <dbReference type="EMBL" id="PQB07068.1"/>
    </source>
</evidence>
<evidence type="ECO:0000256" key="2">
    <source>
        <dbReference type="ARBA" id="ARBA00022723"/>
    </source>
</evidence>
<keyword evidence="2" id="KW-0479">Metal-binding</keyword>
<dbReference type="OrthoDB" id="267579at2"/>
<evidence type="ECO:0000256" key="4">
    <source>
        <dbReference type="ARBA" id="ARBA00022801"/>
    </source>
</evidence>
<dbReference type="SUPFAM" id="SSF48537">
    <property type="entry name" value="Phospholipase C/P1 nuclease"/>
    <property type="match status" value="1"/>
</dbReference>
<comment type="caution">
    <text evidence="7">The sequence shown here is derived from an EMBL/GenBank/DDBJ whole genome shotgun (WGS) entry which is preliminary data.</text>
</comment>
<evidence type="ECO:0000256" key="3">
    <source>
        <dbReference type="ARBA" id="ARBA00022759"/>
    </source>
</evidence>
<keyword evidence="6" id="KW-0325">Glycoprotein</keyword>
<dbReference type="GO" id="GO:0004519">
    <property type="term" value="F:endonuclease activity"/>
    <property type="evidence" value="ECO:0007669"/>
    <property type="project" value="UniProtKB-KW"/>
</dbReference>
<keyword evidence="5" id="KW-1015">Disulfide bond</keyword>
<keyword evidence="4" id="KW-0378">Hydrolase</keyword>
<dbReference type="EMBL" id="MQUA01000013">
    <property type="protein sequence ID" value="PQB07068.1"/>
    <property type="molecule type" value="Genomic_DNA"/>
</dbReference>
<gene>
    <name evidence="7" type="ORF">BST83_07840</name>
</gene>
<dbReference type="GO" id="GO:0016788">
    <property type="term" value="F:hydrolase activity, acting on ester bonds"/>
    <property type="evidence" value="ECO:0007669"/>
    <property type="project" value="InterPro"/>
</dbReference>
<dbReference type="Pfam" id="PF02265">
    <property type="entry name" value="S1-P1_nuclease"/>
    <property type="match status" value="1"/>
</dbReference>
<dbReference type="GO" id="GO:0006308">
    <property type="term" value="P:DNA catabolic process"/>
    <property type="evidence" value="ECO:0007669"/>
    <property type="project" value="InterPro"/>
</dbReference>
<dbReference type="Gene3D" id="1.10.575.10">
    <property type="entry name" value="P1 Nuclease"/>
    <property type="match status" value="1"/>
</dbReference>
<keyword evidence="3" id="KW-0255">Endonuclease</keyword>
<accession>A0A2S7KX10</accession>
<evidence type="ECO:0000256" key="5">
    <source>
        <dbReference type="ARBA" id="ARBA00023157"/>
    </source>
</evidence>
<dbReference type="PANTHER" id="PTHR33146">
    <property type="entry name" value="ENDONUCLEASE 4"/>
    <property type="match status" value="1"/>
</dbReference>
<dbReference type="InterPro" id="IPR008947">
    <property type="entry name" value="PLipase_C/P1_nuclease_dom_sf"/>
</dbReference>
<dbReference type="CDD" id="cd11010">
    <property type="entry name" value="S1-P1_nuclease"/>
    <property type="match status" value="1"/>
</dbReference>
<dbReference type="Proteomes" id="UP000239522">
    <property type="component" value="Unassembled WGS sequence"/>
</dbReference>
<dbReference type="GO" id="GO:0003676">
    <property type="term" value="F:nucleic acid binding"/>
    <property type="evidence" value="ECO:0007669"/>
    <property type="project" value="InterPro"/>
</dbReference>
<reference evidence="7 8" key="1">
    <citation type="submission" date="2016-11" db="EMBL/GenBank/DDBJ databases">
        <title>Trade-off between light-utilization and light-protection in marine flavobacteria.</title>
        <authorList>
            <person name="Kumagai Y."/>
        </authorList>
    </citation>
    <scope>NUCLEOTIDE SEQUENCE [LARGE SCALE GENOMIC DNA]</scope>
    <source>
        <strain evidence="7 8">ATCC 700397</strain>
    </source>
</reference>
<dbReference type="PANTHER" id="PTHR33146:SF26">
    <property type="entry name" value="ENDONUCLEASE 4"/>
    <property type="match status" value="1"/>
</dbReference>
<dbReference type="AlphaFoldDB" id="A0A2S7KX10"/>
<dbReference type="GO" id="GO:0046872">
    <property type="term" value="F:metal ion binding"/>
    <property type="evidence" value="ECO:0007669"/>
    <property type="project" value="UniProtKB-KW"/>
</dbReference>
<proteinExistence type="predicted"/>
<protein>
    <submittedName>
        <fullName evidence="7">S1/P1 Nuclease</fullName>
    </submittedName>
</protein>